<feature type="region of interest" description="Disordered" evidence="1">
    <location>
        <begin position="196"/>
        <end position="266"/>
    </location>
</feature>
<protein>
    <submittedName>
        <fullName evidence="3">CDP-alcohol phosphatidyltransferase</fullName>
    </submittedName>
</protein>
<evidence type="ECO:0000313" key="4">
    <source>
        <dbReference type="Proteomes" id="UP000078368"/>
    </source>
</evidence>
<dbReference type="STRING" id="1823756.A4H34_05870"/>
<sequence>MKSLYALKYWYTRRLGFVVSASVRRGISPDFWTAVGVAAAALGAWAIVEGWWVAAFAFLAARLGGANLDGAVARARGVSRPFGFVLNEIGDRLSDFLIMAGLVGLSVRTDSPTSTTALLLAATAAATLPTFVSLCAAGAGAPRLNGGPFGKTERCLTAVLAAAFPQHLTVFGWIVIAGSLATFAVRLAKTHRALRGKVGPAPADRAAPAPPPDVAALGRNGEVKEEGAVAQKRAVGEERAAGQNDAKGNAAETDEARSERAEEEFE</sequence>
<dbReference type="RefSeq" id="WP_009199088.1">
    <property type="nucleotide sequence ID" value="NZ_LVZK01000001.1"/>
</dbReference>
<dbReference type="EMBL" id="LVZK01000001">
    <property type="protein sequence ID" value="OAP86648.1"/>
    <property type="molecule type" value="Genomic_DNA"/>
</dbReference>
<dbReference type="GO" id="GO:0016020">
    <property type="term" value="C:membrane"/>
    <property type="evidence" value="ECO:0007669"/>
    <property type="project" value="InterPro"/>
</dbReference>
<feature type="transmembrane region" description="Helical" evidence="2">
    <location>
        <begin position="31"/>
        <end position="59"/>
    </location>
</feature>
<dbReference type="GO" id="GO:0016780">
    <property type="term" value="F:phosphotransferase activity, for other substituted phosphate groups"/>
    <property type="evidence" value="ECO:0007669"/>
    <property type="project" value="InterPro"/>
</dbReference>
<dbReference type="Gene3D" id="1.20.120.1760">
    <property type="match status" value="1"/>
</dbReference>
<keyword evidence="2" id="KW-0472">Membrane</keyword>
<evidence type="ECO:0000256" key="1">
    <source>
        <dbReference type="SAM" id="MobiDB-lite"/>
    </source>
</evidence>
<reference evidence="3 4" key="1">
    <citation type="submission" date="2016-04" db="EMBL/GenBank/DDBJ databases">
        <title>Peptidophaga gingivicola gen. nov., sp. nov., isolated from human subgingival plaque.</title>
        <authorList>
            <person name="Beall C.J."/>
            <person name="Mokrzan E.M."/>
            <person name="Griffen A.L."/>
            <person name="Leys E.J."/>
        </authorList>
    </citation>
    <scope>NUCLEOTIDE SEQUENCE [LARGE SCALE GENOMIC DNA]</scope>
    <source>
        <strain evidence="3 4">BA112</strain>
    </source>
</reference>
<organism evidence="3 4">
    <name type="scientific">Peptidiphaga gingivicola</name>
    <dbReference type="NCBI Taxonomy" id="2741497"/>
    <lineage>
        <taxon>Bacteria</taxon>
        <taxon>Bacillati</taxon>
        <taxon>Actinomycetota</taxon>
        <taxon>Actinomycetes</taxon>
        <taxon>Actinomycetales</taxon>
        <taxon>Actinomycetaceae</taxon>
        <taxon>Peptidiphaga</taxon>
    </lineage>
</organism>
<dbReference type="Proteomes" id="UP000078368">
    <property type="component" value="Unassembled WGS sequence"/>
</dbReference>
<dbReference type="AlphaFoldDB" id="A0A179B4M8"/>
<dbReference type="InterPro" id="IPR000462">
    <property type="entry name" value="CDP-OH_P_trans"/>
</dbReference>
<accession>A0A179B4M8</accession>
<keyword evidence="4" id="KW-1185">Reference proteome</keyword>
<feature type="transmembrane region" description="Helical" evidence="2">
    <location>
        <begin position="170"/>
        <end position="188"/>
    </location>
</feature>
<dbReference type="Pfam" id="PF01066">
    <property type="entry name" value="CDP-OH_P_transf"/>
    <property type="match status" value="1"/>
</dbReference>
<proteinExistence type="predicted"/>
<gene>
    <name evidence="3" type="ORF">A4H34_05870</name>
</gene>
<name>A0A179B4M8_9ACTO</name>
<evidence type="ECO:0000256" key="2">
    <source>
        <dbReference type="SAM" id="Phobius"/>
    </source>
</evidence>
<dbReference type="InterPro" id="IPR043130">
    <property type="entry name" value="CDP-OH_PTrfase_TM_dom"/>
</dbReference>
<feature type="transmembrane region" description="Helical" evidence="2">
    <location>
        <begin position="117"/>
        <end position="139"/>
    </location>
</feature>
<keyword evidence="2" id="KW-0812">Transmembrane</keyword>
<comment type="caution">
    <text evidence="3">The sequence shown here is derived from an EMBL/GenBank/DDBJ whole genome shotgun (WGS) entry which is preliminary data.</text>
</comment>
<keyword evidence="2" id="KW-1133">Transmembrane helix</keyword>
<dbReference type="GO" id="GO:0008654">
    <property type="term" value="P:phospholipid biosynthetic process"/>
    <property type="evidence" value="ECO:0007669"/>
    <property type="project" value="InterPro"/>
</dbReference>
<evidence type="ECO:0000313" key="3">
    <source>
        <dbReference type="EMBL" id="OAP86648.1"/>
    </source>
</evidence>
<keyword evidence="3" id="KW-0808">Transferase</keyword>